<dbReference type="GO" id="GO:0006139">
    <property type="term" value="P:nucleobase-containing compound metabolic process"/>
    <property type="evidence" value="ECO:0007669"/>
    <property type="project" value="InterPro"/>
</dbReference>
<dbReference type="GO" id="GO:0008408">
    <property type="term" value="F:3'-5' exonuclease activity"/>
    <property type="evidence" value="ECO:0007669"/>
    <property type="project" value="InterPro"/>
</dbReference>
<dbReference type="InterPro" id="IPR036397">
    <property type="entry name" value="RNaseH_sf"/>
</dbReference>
<dbReference type="Pfam" id="PF00570">
    <property type="entry name" value="HRDC"/>
    <property type="match status" value="1"/>
</dbReference>
<organism evidence="2 3">
    <name type="scientific">Rosistilla carotiformis</name>
    <dbReference type="NCBI Taxonomy" id="2528017"/>
    <lineage>
        <taxon>Bacteria</taxon>
        <taxon>Pseudomonadati</taxon>
        <taxon>Planctomycetota</taxon>
        <taxon>Planctomycetia</taxon>
        <taxon>Pirellulales</taxon>
        <taxon>Pirellulaceae</taxon>
        <taxon>Rosistilla</taxon>
    </lineage>
</organism>
<name>A0A518JSD4_9BACT</name>
<dbReference type="GO" id="GO:0003676">
    <property type="term" value="F:nucleic acid binding"/>
    <property type="evidence" value="ECO:0007669"/>
    <property type="project" value="InterPro"/>
</dbReference>
<dbReference type="SUPFAM" id="SSF47819">
    <property type="entry name" value="HRDC-like"/>
    <property type="match status" value="2"/>
</dbReference>
<evidence type="ECO:0000259" key="1">
    <source>
        <dbReference type="PROSITE" id="PS50967"/>
    </source>
</evidence>
<dbReference type="EC" id="3.1.13.5" evidence="2"/>
<evidence type="ECO:0000313" key="3">
    <source>
        <dbReference type="Proteomes" id="UP000315082"/>
    </source>
</evidence>
<dbReference type="SUPFAM" id="SSF53098">
    <property type="entry name" value="Ribonuclease H-like"/>
    <property type="match status" value="1"/>
</dbReference>
<dbReference type="Proteomes" id="UP000315082">
    <property type="component" value="Chromosome"/>
</dbReference>
<dbReference type="InterPro" id="IPR010997">
    <property type="entry name" value="HRDC-like_sf"/>
</dbReference>
<dbReference type="KEGG" id="rcf:Poly24_21620"/>
<dbReference type="Gene3D" id="1.10.150.80">
    <property type="entry name" value="HRDC domain"/>
    <property type="match status" value="1"/>
</dbReference>
<dbReference type="GO" id="GO:0033890">
    <property type="term" value="F:ribonuclease D activity"/>
    <property type="evidence" value="ECO:0007669"/>
    <property type="project" value="UniProtKB-EC"/>
</dbReference>
<dbReference type="PANTHER" id="PTHR47649:SF1">
    <property type="entry name" value="RIBONUCLEASE D"/>
    <property type="match status" value="1"/>
</dbReference>
<feature type="domain" description="HRDC" evidence="1">
    <location>
        <begin position="229"/>
        <end position="309"/>
    </location>
</feature>
<dbReference type="InterPro" id="IPR002562">
    <property type="entry name" value="3'-5'_exonuclease_dom"/>
</dbReference>
<dbReference type="Gene3D" id="3.30.420.10">
    <property type="entry name" value="Ribonuclease H-like superfamily/Ribonuclease H"/>
    <property type="match status" value="1"/>
</dbReference>
<keyword evidence="2" id="KW-0378">Hydrolase</keyword>
<dbReference type="SMART" id="SM00474">
    <property type="entry name" value="35EXOc"/>
    <property type="match status" value="1"/>
</dbReference>
<dbReference type="InterPro" id="IPR012337">
    <property type="entry name" value="RNaseH-like_sf"/>
</dbReference>
<reference evidence="2 3" key="1">
    <citation type="submission" date="2019-02" db="EMBL/GenBank/DDBJ databases">
        <title>Deep-cultivation of Planctomycetes and their phenomic and genomic characterization uncovers novel biology.</title>
        <authorList>
            <person name="Wiegand S."/>
            <person name="Jogler M."/>
            <person name="Boedeker C."/>
            <person name="Pinto D."/>
            <person name="Vollmers J."/>
            <person name="Rivas-Marin E."/>
            <person name="Kohn T."/>
            <person name="Peeters S.H."/>
            <person name="Heuer A."/>
            <person name="Rast P."/>
            <person name="Oberbeckmann S."/>
            <person name="Bunk B."/>
            <person name="Jeske O."/>
            <person name="Meyerdierks A."/>
            <person name="Storesund J.E."/>
            <person name="Kallscheuer N."/>
            <person name="Luecker S."/>
            <person name="Lage O.M."/>
            <person name="Pohl T."/>
            <person name="Merkel B.J."/>
            <person name="Hornburger P."/>
            <person name="Mueller R.-W."/>
            <person name="Bruemmer F."/>
            <person name="Labrenz M."/>
            <person name="Spormann A.M."/>
            <person name="Op den Camp H."/>
            <person name="Overmann J."/>
            <person name="Amann R."/>
            <person name="Jetten M.S.M."/>
            <person name="Mascher T."/>
            <person name="Medema M.H."/>
            <person name="Devos D.P."/>
            <person name="Kaster A.-K."/>
            <person name="Ovreas L."/>
            <person name="Rohde M."/>
            <person name="Galperin M.Y."/>
            <person name="Jogler C."/>
        </authorList>
    </citation>
    <scope>NUCLEOTIDE SEQUENCE [LARGE SCALE GENOMIC DNA]</scope>
    <source>
        <strain evidence="2 3">Poly24</strain>
    </source>
</reference>
<dbReference type="EMBL" id="CP036348">
    <property type="protein sequence ID" value="QDV68453.1"/>
    <property type="molecule type" value="Genomic_DNA"/>
</dbReference>
<proteinExistence type="predicted"/>
<dbReference type="InterPro" id="IPR051086">
    <property type="entry name" value="RNase_D-like"/>
</dbReference>
<dbReference type="Pfam" id="PF01612">
    <property type="entry name" value="DNA_pol_A_exo1"/>
    <property type="match status" value="1"/>
</dbReference>
<evidence type="ECO:0000313" key="2">
    <source>
        <dbReference type="EMBL" id="QDV68453.1"/>
    </source>
</evidence>
<protein>
    <submittedName>
        <fullName evidence="2">Ribonuclease D</fullName>
        <ecNumber evidence="2">3.1.13.5</ecNumber>
    </submittedName>
</protein>
<dbReference type="PANTHER" id="PTHR47649">
    <property type="entry name" value="RIBONUCLEASE D"/>
    <property type="match status" value="1"/>
</dbReference>
<gene>
    <name evidence="2" type="primary">rnd</name>
    <name evidence="2" type="ORF">Poly24_21620</name>
</gene>
<dbReference type="GO" id="GO:0000166">
    <property type="term" value="F:nucleotide binding"/>
    <property type="evidence" value="ECO:0007669"/>
    <property type="project" value="InterPro"/>
</dbReference>
<dbReference type="CDD" id="cd06142">
    <property type="entry name" value="RNaseD_exo"/>
    <property type="match status" value="1"/>
</dbReference>
<dbReference type="InterPro" id="IPR002121">
    <property type="entry name" value="HRDC_dom"/>
</dbReference>
<dbReference type="InterPro" id="IPR044876">
    <property type="entry name" value="HRDC_dom_sf"/>
</dbReference>
<accession>A0A518JSD4</accession>
<sequence length="413" mass="46406">MVVDGLRDANPRTLLPTGRSLNHETITSREDLDRFCERLAKQPLIAFDTEFVSEDRYRPELCLLQVAAGDMLAIIDPIAIGTTQPFWDLISTAGRTVIVHAGREEMRFCWRFTGKPIAGCFDVQLAAGFVGIEYPASLGNLVKTICGKTLGKGETRTDWRRRPLSEGQIEYALQDVIDLATLHSTIGKMVDDLQRRSWLDEEIATLQTTVANNEENESWHRVSGSSSLPPRQMAIIRELWRWREARAQKTDQPARRVLRDDLIVELARRGSPDPKRINSIRGMERRNLQPHHEALAEAIGIALDLDESELPVKPRGERRAKVPMLSQFLSTAIACVSRTHKMAPAIVGNADDVRELLTYEMGGNKNAPKPALLRGWRGDVVGKAFRDVLDGRLAIRVANRQAEQPLEFIDVQP</sequence>
<dbReference type="AlphaFoldDB" id="A0A518JSD4"/>
<dbReference type="PROSITE" id="PS50967">
    <property type="entry name" value="HRDC"/>
    <property type="match status" value="1"/>
</dbReference>
<keyword evidence="3" id="KW-1185">Reference proteome</keyword>